<keyword evidence="4" id="KW-0029">Amino-acid transport</keyword>
<dbReference type="SUPFAM" id="SSF53822">
    <property type="entry name" value="Periplasmic binding protein-like I"/>
    <property type="match status" value="1"/>
</dbReference>
<keyword evidence="3 5" id="KW-0732">Signal</keyword>
<dbReference type="PANTHER" id="PTHR47235:SF1">
    <property type="entry name" value="BLR6548 PROTEIN"/>
    <property type="match status" value="1"/>
</dbReference>
<dbReference type="InterPro" id="IPR000709">
    <property type="entry name" value="Leu_Ile_Val-bd"/>
</dbReference>
<dbReference type="Proteomes" id="UP001238603">
    <property type="component" value="Unassembled WGS sequence"/>
</dbReference>
<dbReference type="RefSeq" id="WP_285981689.1">
    <property type="nucleotide sequence ID" value="NZ_JASVDS010000002.1"/>
</dbReference>
<comment type="caution">
    <text evidence="7">The sequence shown here is derived from an EMBL/GenBank/DDBJ whole genome shotgun (WGS) entry which is preliminary data.</text>
</comment>
<reference evidence="7 8" key="1">
    <citation type="submission" date="2023-06" db="EMBL/GenBank/DDBJ databases">
        <title>Pelomonas sp. APW6 16S ribosomal RNA gene genome sequencing and assembly.</title>
        <authorList>
            <person name="Woo H."/>
        </authorList>
    </citation>
    <scope>NUCLEOTIDE SEQUENCE [LARGE SCALE GENOMIC DNA]</scope>
    <source>
        <strain evidence="7 8">APW6</strain>
    </source>
</reference>
<comment type="similarity">
    <text evidence="1">Belongs to the leucine-binding protein family.</text>
</comment>
<organism evidence="7 8">
    <name type="scientific">Roseateles subflavus</name>
    <dbReference type="NCBI Taxonomy" id="3053353"/>
    <lineage>
        <taxon>Bacteria</taxon>
        <taxon>Pseudomonadati</taxon>
        <taxon>Pseudomonadota</taxon>
        <taxon>Betaproteobacteria</taxon>
        <taxon>Burkholderiales</taxon>
        <taxon>Sphaerotilaceae</taxon>
        <taxon>Roseateles</taxon>
    </lineage>
</organism>
<feature type="domain" description="Leucine-binding protein" evidence="6">
    <location>
        <begin position="41"/>
        <end position="369"/>
    </location>
</feature>
<dbReference type="PRINTS" id="PR00337">
    <property type="entry name" value="LEUILEVALBP"/>
</dbReference>
<evidence type="ECO:0000256" key="5">
    <source>
        <dbReference type="SAM" id="SignalP"/>
    </source>
</evidence>
<accession>A0ABT7LFD1</accession>
<feature type="chain" id="PRO_5045841606" evidence="5">
    <location>
        <begin position="40"/>
        <end position="387"/>
    </location>
</feature>
<evidence type="ECO:0000313" key="8">
    <source>
        <dbReference type="Proteomes" id="UP001238603"/>
    </source>
</evidence>
<dbReference type="CDD" id="cd06326">
    <property type="entry name" value="PBP1_ABC_ligand_binding-like"/>
    <property type="match status" value="1"/>
</dbReference>
<keyword evidence="8" id="KW-1185">Reference proteome</keyword>
<evidence type="ECO:0000256" key="1">
    <source>
        <dbReference type="ARBA" id="ARBA00010062"/>
    </source>
</evidence>
<evidence type="ECO:0000256" key="4">
    <source>
        <dbReference type="ARBA" id="ARBA00022970"/>
    </source>
</evidence>
<dbReference type="InterPro" id="IPR028082">
    <property type="entry name" value="Peripla_BP_I"/>
</dbReference>
<proteinExistence type="inferred from homology"/>
<evidence type="ECO:0000259" key="6">
    <source>
        <dbReference type="Pfam" id="PF13458"/>
    </source>
</evidence>
<sequence>MKLSRPRAPALASASARLGALCGALCLALAGTLALPAHADIVVGQTIGVTGPAAATVKEALVGARLWIDHVNAQGGIKGEKIQLITLDDEFDVQKAAANAKVLIEQKKAAVLFMNRGTPHTEAILPLLQQHGIALVAPSTGAMLLHTPVQRYVFNVRAPYQREAEKAIEHLHTMGTTRIAVVHVDDSFGRDALEGANKGFAKAKLQPAAVLKADREKPAYATLVPALMKAEAQAVMWIGSSVVVAEGVKALRAAGSSAQVITLSNNASAGFIKQLGESSRGVIVTQVFPGERAVKYPLVQEALKLGKAKGLEELSPAVLEGFAAAKVLTEALRQAAPNFTRDKIAAALEGLRKVDVGGLELSYSPTDHSGLDFADLSIISVDGRFVR</sequence>
<dbReference type="Gene3D" id="3.40.50.2300">
    <property type="match status" value="2"/>
</dbReference>
<keyword evidence="2" id="KW-0813">Transport</keyword>
<evidence type="ECO:0000256" key="3">
    <source>
        <dbReference type="ARBA" id="ARBA00022729"/>
    </source>
</evidence>
<evidence type="ECO:0000313" key="7">
    <source>
        <dbReference type="EMBL" id="MDL5031561.1"/>
    </source>
</evidence>
<dbReference type="Pfam" id="PF13458">
    <property type="entry name" value="Peripla_BP_6"/>
    <property type="match status" value="1"/>
</dbReference>
<gene>
    <name evidence="7" type="ORF">QRD43_06535</name>
</gene>
<feature type="signal peptide" evidence="5">
    <location>
        <begin position="1"/>
        <end position="39"/>
    </location>
</feature>
<dbReference type="PANTHER" id="PTHR47235">
    <property type="entry name" value="BLR6548 PROTEIN"/>
    <property type="match status" value="1"/>
</dbReference>
<evidence type="ECO:0000256" key="2">
    <source>
        <dbReference type="ARBA" id="ARBA00022448"/>
    </source>
</evidence>
<dbReference type="InterPro" id="IPR028081">
    <property type="entry name" value="Leu-bd"/>
</dbReference>
<dbReference type="EMBL" id="JASVDS010000002">
    <property type="protein sequence ID" value="MDL5031561.1"/>
    <property type="molecule type" value="Genomic_DNA"/>
</dbReference>
<protein>
    <submittedName>
        <fullName evidence="7">ABC transporter substrate-binding protein</fullName>
    </submittedName>
</protein>
<name>A0ABT7LFD1_9BURK</name>